<keyword evidence="1" id="KW-1133">Transmembrane helix</keyword>
<dbReference type="RefSeq" id="WP_075058232.1">
    <property type="nucleotide sequence ID" value="NZ_CP012357.1"/>
</dbReference>
<evidence type="ECO:0000313" key="2">
    <source>
        <dbReference type="EMBL" id="AKX34141.1"/>
    </source>
</evidence>
<keyword evidence="1" id="KW-0472">Membrane</keyword>
<gene>
    <name evidence="2" type="ORF">SLITO_v1c04900</name>
</gene>
<name>A0A0K1W1S3_9MOLU</name>
<feature type="transmembrane region" description="Helical" evidence="1">
    <location>
        <begin position="42"/>
        <end position="60"/>
    </location>
</feature>
<accession>A0A0K1W1S3</accession>
<keyword evidence="1" id="KW-0812">Transmembrane</keyword>
<dbReference type="AlphaFoldDB" id="A0A0K1W1S3"/>
<dbReference type="EMBL" id="CP012357">
    <property type="protein sequence ID" value="AKX34141.1"/>
    <property type="molecule type" value="Genomic_DNA"/>
</dbReference>
<dbReference type="STRING" id="216942.SLITO_v1c04900"/>
<reference evidence="2 3" key="1">
    <citation type="journal article" date="2015" name="Genome Announc.">
        <title>Complete Genome Sequence of Spiroplasma litorale TN-1T (DSM 21781), a Bacterium Isolated from a Green-Eyed Horsefly (Tabanus nigrovittatus).</title>
        <authorList>
            <person name="Lo W.S."/>
            <person name="Lai Y.C."/>
            <person name="Lien Y.W."/>
            <person name="Wang T.H."/>
            <person name="Kuo C.H."/>
        </authorList>
    </citation>
    <scope>NUCLEOTIDE SEQUENCE [LARGE SCALE GENOMIC DNA]</scope>
    <source>
        <strain evidence="2 3">TN-1</strain>
    </source>
</reference>
<dbReference type="KEGG" id="sll:SLITO_v1c04900"/>
<protein>
    <submittedName>
        <fullName evidence="2">Uncharacterized protein</fullName>
    </submittedName>
</protein>
<sequence>MFEEYSKISKDDAEKKYNKLSDEYKELLKLEKSNDKKLKKGLIWWLILPVAGLFIYSVLLSRRRNLDNNMQKILQIKEKLVLIELEMQYIKNKVLFNEKNNKGA</sequence>
<proteinExistence type="predicted"/>
<keyword evidence="3" id="KW-1185">Reference proteome</keyword>
<evidence type="ECO:0000256" key="1">
    <source>
        <dbReference type="SAM" id="Phobius"/>
    </source>
</evidence>
<evidence type="ECO:0000313" key="3">
    <source>
        <dbReference type="Proteomes" id="UP000067476"/>
    </source>
</evidence>
<dbReference type="OrthoDB" id="389706at2"/>
<organism evidence="2 3">
    <name type="scientific">Spiroplasma litorale</name>
    <dbReference type="NCBI Taxonomy" id="216942"/>
    <lineage>
        <taxon>Bacteria</taxon>
        <taxon>Bacillati</taxon>
        <taxon>Mycoplasmatota</taxon>
        <taxon>Mollicutes</taxon>
        <taxon>Entomoplasmatales</taxon>
        <taxon>Spiroplasmataceae</taxon>
        <taxon>Spiroplasma</taxon>
    </lineage>
</organism>
<dbReference type="PATRIC" id="fig|216942.3.peg.493"/>
<dbReference type="Proteomes" id="UP000067476">
    <property type="component" value="Chromosome"/>
</dbReference>